<protein>
    <submittedName>
        <fullName evidence="9">MFS transporter</fullName>
    </submittedName>
</protein>
<feature type="transmembrane region" description="Helical" evidence="7">
    <location>
        <begin position="81"/>
        <end position="99"/>
    </location>
</feature>
<keyword evidence="4 7" id="KW-0812">Transmembrane</keyword>
<dbReference type="InterPro" id="IPR005829">
    <property type="entry name" value="Sugar_transporter_CS"/>
</dbReference>
<dbReference type="PROSITE" id="PS00216">
    <property type="entry name" value="SUGAR_TRANSPORT_1"/>
    <property type="match status" value="1"/>
</dbReference>
<feature type="transmembrane region" description="Helical" evidence="7">
    <location>
        <begin position="139"/>
        <end position="162"/>
    </location>
</feature>
<dbReference type="GO" id="GO:0022857">
    <property type="term" value="F:transmembrane transporter activity"/>
    <property type="evidence" value="ECO:0007669"/>
    <property type="project" value="InterPro"/>
</dbReference>
<comment type="caution">
    <text evidence="9">The sequence shown here is derived from an EMBL/GenBank/DDBJ whole genome shotgun (WGS) entry which is preliminary data.</text>
</comment>
<dbReference type="InterPro" id="IPR036259">
    <property type="entry name" value="MFS_trans_sf"/>
</dbReference>
<accession>A0A559JDW2</accession>
<evidence type="ECO:0000313" key="9">
    <source>
        <dbReference type="EMBL" id="TVX98047.1"/>
    </source>
</evidence>
<evidence type="ECO:0000256" key="3">
    <source>
        <dbReference type="ARBA" id="ARBA00022475"/>
    </source>
</evidence>
<evidence type="ECO:0000256" key="4">
    <source>
        <dbReference type="ARBA" id="ARBA00022692"/>
    </source>
</evidence>
<dbReference type="InterPro" id="IPR011701">
    <property type="entry name" value="MFS"/>
</dbReference>
<reference evidence="9 10" key="1">
    <citation type="submission" date="2019-07" db="EMBL/GenBank/DDBJ databases">
        <authorList>
            <person name="Kim J."/>
        </authorList>
    </citation>
    <scope>NUCLEOTIDE SEQUENCE [LARGE SCALE GENOMIC DNA]</scope>
    <source>
        <strain evidence="9 10">G13</strain>
    </source>
</reference>
<feature type="transmembrane region" description="Helical" evidence="7">
    <location>
        <begin position="374"/>
        <end position="391"/>
    </location>
</feature>
<dbReference type="PANTHER" id="PTHR43414">
    <property type="entry name" value="MULTIDRUG RESISTANCE PROTEIN MDTG"/>
    <property type="match status" value="1"/>
</dbReference>
<keyword evidence="5 7" id="KW-1133">Transmembrane helix</keyword>
<dbReference type="AlphaFoldDB" id="A0A559JDW2"/>
<dbReference type="EMBL" id="VNJJ01000010">
    <property type="protein sequence ID" value="TVX98047.1"/>
    <property type="molecule type" value="Genomic_DNA"/>
</dbReference>
<feature type="transmembrane region" description="Helical" evidence="7">
    <location>
        <begin position="255"/>
        <end position="274"/>
    </location>
</feature>
<evidence type="ECO:0000313" key="10">
    <source>
        <dbReference type="Proteomes" id="UP000316330"/>
    </source>
</evidence>
<dbReference type="PROSITE" id="PS50850">
    <property type="entry name" value="MFS"/>
    <property type="match status" value="1"/>
</dbReference>
<comment type="subcellular location">
    <subcellularLocation>
        <location evidence="1">Cell membrane</location>
        <topology evidence="1">Multi-pass membrane protein</topology>
    </subcellularLocation>
</comment>
<sequence length="408" mass="44985">MNKIMNMFGRYDSGIWIRVLGSALTTITGFMIRPFLVLYLFDRMEGSIILPMIIVGLQPLCGLIVNWFGGGWSDRYGRKPLILSALLLQMLCMVGYVFADEVWHYAVISIVNGIGFALYMPAANAQITDVVPEEQRAEVFALMHTAFNVGAAVGPVLGLVMFGWNPSAVFLISAVSFIVYGLLVWFKLPESAPFKTGVAAAGLPRKQEKTRFSWASHKLLLMITLLSLPVGLLYAQVESTFPLHLQTNFENFRTVLASILTFNGIIVIALQIWIARRTEEMPSHTVIGGSYILFAIVSIGYGYSSIVIALFVTEFIFTIGEMIYGPHIQKVVSLMAPADQRGFYFSVYGTSQMLSRGLGPILGGLLLNWGGGEALFTVLAVLMLVAGHFMYRAIRKSVTHTEQVLGGR</sequence>
<gene>
    <name evidence="9" type="ORF">FPZ45_17330</name>
</gene>
<dbReference type="SUPFAM" id="SSF103473">
    <property type="entry name" value="MFS general substrate transporter"/>
    <property type="match status" value="1"/>
</dbReference>
<evidence type="ECO:0000256" key="1">
    <source>
        <dbReference type="ARBA" id="ARBA00004651"/>
    </source>
</evidence>
<feature type="transmembrane region" description="Helical" evidence="7">
    <location>
        <begin position="48"/>
        <end position="69"/>
    </location>
</feature>
<keyword evidence="3" id="KW-1003">Cell membrane</keyword>
<proteinExistence type="predicted"/>
<keyword evidence="2" id="KW-0813">Transport</keyword>
<feature type="transmembrane region" description="Helical" evidence="7">
    <location>
        <begin position="286"/>
        <end position="312"/>
    </location>
</feature>
<dbReference type="Pfam" id="PF07690">
    <property type="entry name" value="MFS_1"/>
    <property type="match status" value="1"/>
</dbReference>
<dbReference type="PANTHER" id="PTHR43414:SF1">
    <property type="entry name" value="PEPTIDE PERMEASE"/>
    <property type="match status" value="1"/>
</dbReference>
<feature type="transmembrane region" description="Helical" evidence="7">
    <location>
        <begin position="168"/>
        <end position="186"/>
    </location>
</feature>
<dbReference type="GO" id="GO:0005886">
    <property type="term" value="C:plasma membrane"/>
    <property type="evidence" value="ECO:0007669"/>
    <property type="project" value="UniProtKB-SubCell"/>
</dbReference>
<feature type="domain" description="Major facilitator superfamily (MFS) profile" evidence="8">
    <location>
        <begin position="14"/>
        <end position="398"/>
    </location>
</feature>
<keyword evidence="10" id="KW-1185">Reference proteome</keyword>
<organism evidence="9 10">
    <name type="scientific">Cohnella terricola</name>
    <dbReference type="NCBI Taxonomy" id="1289167"/>
    <lineage>
        <taxon>Bacteria</taxon>
        <taxon>Bacillati</taxon>
        <taxon>Bacillota</taxon>
        <taxon>Bacilli</taxon>
        <taxon>Bacillales</taxon>
        <taxon>Paenibacillaceae</taxon>
        <taxon>Cohnella</taxon>
    </lineage>
</organism>
<dbReference type="OrthoDB" id="9793283at2"/>
<name>A0A559JDW2_9BACL</name>
<feature type="transmembrane region" description="Helical" evidence="7">
    <location>
        <begin position="15"/>
        <end position="36"/>
    </location>
</feature>
<feature type="transmembrane region" description="Helical" evidence="7">
    <location>
        <begin position="219"/>
        <end position="235"/>
    </location>
</feature>
<dbReference type="Gene3D" id="1.20.1250.20">
    <property type="entry name" value="MFS general substrate transporter like domains"/>
    <property type="match status" value="1"/>
</dbReference>
<evidence type="ECO:0000256" key="7">
    <source>
        <dbReference type="SAM" id="Phobius"/>
    </source>
</evidence>
<evidence type="ECO:0000256" key="5">
    <source>
        <dbReference type="ARBA" id="ARBA00022989"/>
    </source>
</evidence>
<evidence type="ECO:0000259" key="8">
    <source>
        <dbReference type="PROSITE" id="PS50850"/>
    </source>
</evidence>
<dbReference type="Proteomes" id="UP000316330">
    <property type="component" value="Unassembled WGS sequence"/>
</dbReference>
<dbReference type="InterPro" id="IPR020846">
    <property type="entry name" value="MFS_dom"/>
</dbReference>
<evidence type="ECO:0000256" key="2">
    <source>
        <dbReference type="ARBA" id="ARBA00022448"/>
    </source>
</evidence>
<dbReference type="CDD" id="cd17329">
    <property type="entry name" value="MFS_MdtH_MDR_like"/>
    <property type="match status" value="1"/>
</dbReference>
<keyword evidence="6 7" id="KW-0472">Membrane</keyword>
<feature type="transmembrane region" description="Helical" evidence="7">
    <location>
        <begin position="105"/>
        <end position="127"/>
    </location>
</feature>
<evidence type="ECO:0000256" key="6">
    <source>
        <dbReference type="ARBA" id="ARBA00023136"/>
    </source>
</evidence>